<evidence type="ECO:0000256" key="2">
    <source>
        <dbReference type="SAM" id="SignalP"/>
    </source>
</evidence>
<dbReference type="InterPro" id="IPR027385">
    <property type="entry name" value="Beta-barrel_OMP"/>
</dbReference>
<reference evidence="4 5" key="1">
    <citation type="submission" date="2019-03" db="EMBL/GenBank/DDBJ databases">
        <title>Genomic Encyclopedia of Archaeal and Bacterial Type Strains, Phase II (KMG-II): from individual species to whole genera.</title>
        <authorList>
            <person name="Goeker M."/>
        </authorList>
    </citation>
    <scope>NUCLEOTIDE SEQUENCE [LARGE SCALE GENOMIC DNA]</scope>
    <source>
        <strain evidence="4 5">DSM 19035</strain>
    </source>
</reference>
<keyword evidence="5" id="KW-1185">Reference proteome</keyword>
<dbReference type="EMBL" id="SNYC01000005">
    <property type="protein sequence ID" value="TDQ08831.1"/>
    <property type="molecule type" value="Genomic_DNA"/>
</dbReference>
<dbReference type="OrthoDB" id="668980at2"/>
<feature type="signal peptide" evidence="2">
    <location>
        <begin position="1"/>
        <end position="21"/>
    </location>
</feature>
<name>A0A4R6SWQ4_9SPHI</name>
<dbReference type="RefSeq" id="WP_133577173.1">
    <property type="nucleotide sequence ID" value="NZ_SNYC01000005.1"/>
</dbReference>
<proteinExistence type="predicted"/>
<evidence type="ECO:0000313" key="5">
    <source>
        <dbReference type="Proteomes" id="UP000295620"/>
    </source>
</evidence>
<protein>
    <recommendedName>
        <fullName evidence="3">Outer membrane protein beta-barrel domain-containing protein</fullName>
    </recommendedName>
</protein>
<evidence type="ECO:0000259" key="3">
    <source>
        <dbReference type="Pfam" id="PF13505"/>
    </source>
</evidence>
<dbReference type="AlphaFoldDB" id="A0A4R6SWQ4"/>
<accession>A0A4R6SWQ4</accession>
<organism evidence="4 5">
    <name type="scientific">Pedobacter metabolipauper</name>
    <dbReference type="NCBI Taxonomy" id="425513"/>
    <lineage>
        <taxon>Bacteria</taxon>
        <taxon>Pseudomonadati</taxon>
        <taxon>Bacteroidota</taxon>
        <taxon>Sphingobacteriia</taxon>
        <taxon>Sphingobacteriales</taxon>
        <taxon>Sphingobacteriaceae</taxon>
        <taxon>Pedobacter</taxon>
    </lineage>
</organism>
<dbReference type="Proteomes" id="UP000295620">
    <property type="component" value="Unassembled WGS sequence"/>
</dbReference>
<feature type="chain" id="PRO_5020237833" description="Outer membrane protein beta-barrel domain-containing protein" evidence="2">
    <location>
        <begin position="22"/>
        <end position="169"/>
    </location>
</feature>
<dbReference type="Pfam" id="PF13505">
    <property type="entry name" value="OMP_b-brl"/>
    <property type="match status" value="1"/>
</dbReference>
<comment type="caution">
    <text evidence="4">The sequence shown here is derived from an EMBL/GenBank/DDBJ whole genome shotgun (WGS) entry which is preliminary data.</text>
</comment>
<feature type="domain" description="Outer membrane protein beta-barrel" evidence="3">
    <location>
        <begin position="45"/>
        <end position="148"/>
    </location>
</feature>
<sequence length="169" mass="18908">MKRKLLLVILLSAVALDQVNAQQRLPSIHRAKIGLGPDVIVARKEVGYGGSLNIQVPILTKLSLTSTVSYYSFYTLENKKKVNTFDPSFVPVKVGARYYVSDAVYLHGDAGYAYPKTDGDIKSFIITPGIGFEFPYKKSAFDFGFRFEFWTDSPRTFAALNAAWNFGFQ</sequence>
<gene>
    <name evidence="4" type="ORF">ATK78_3350</name>
</gene>
<keyword evidence="1 2" id="KW-0732">Signal</keyword>
<evidence type="ECO:0000313" key="4">
    <source>
        <dbReference type="EMBL" id="TDQ08831.1"/>
    </source>
</evidence>
<evidence type="ECO:0000256" key="1">
    <source>
        <dbReference type="ARBA" id="ARBA00022729"/>
    </source>
</evidence>